<organism evidence="1 2">
    <name type="scientific">Trypanosoma conorhini</name>
    <dbReference type="NCBI Taxonomy" id="83891"/>
    <lineage>
        <taxon>Eukaryota</taxon>
        <taxon>Discoba</taxon>
        <taxon>Euglenozoa</taxon>
        <taxon>Kinetoplastea</taxon>
        <taxon>Metakinetoplastina</taxon>
        <taxon>Trypanosomatida</taxon>
        <taxon>Trypanosomatidae</taxon>
        <taxon>Trypanosoma</taxon>
    </lineage>
</organism>
<sequence length="246" mass="26422">MAAAQRNFLAARAKGHQRIPRPANALEQFALPGRRRCLVHWEVADIALSVSFAKYMDRSKRVSVTLAEILRHAYPNVPCLATKDRLLPAALPARRGAQRREGQMSTAARTGHPNFPGSAVPPPRCCRCRCCCCCAAAAAAASAQCVPRLASRWASAAEYDAVVDVPFCLALFSSCCCFSSPLCVLNVPRVCHSVQGLWIHVCCSFVVTFWAPALLCGAAVEKSRGGASLSLFSLPRVVVKGLRPGS</sequence>
<proteinExistence type="predicted"/>
<name>A0A422Q6S7_9TRYP</name>
<dbReference type="OrthoDB" id="241433at2759"/>
<dbReference type="GO" id="GO:0016301">
    <property type="term" value="F:kinase activity"/>
    <property type="evidence" value="ECO:0007669"/>
    <property type="project" value="UniProtKB-KW"/>
</dbReference>
<gene>
    <name evidence="1" type="ORF">Tco025E_02039</name>
</gene>
<keyword evidence="1" id="KW-0808">Transferase</keyword>
<reference evidence="1 2" key="1">
    <citation type="journal article" date="2018" name="BMC Genomics">
        <title>Genomic comparison of Trypanosoma conorhini and Trypanosoma rangeli to Trypanosoma cruzi strains of high and low virulence.</title>
        <authorList>
            <person name="Bradwell K.R."/>
            <person name="Koparde V.N."/>
            <person name="Matveyev A.V."/>
            <person name="Serrano M.G."/>
            <person name="Alves J.M."/>
            <person name="Parikh H."/>
            <person name="Huang B."/>
            <person name="Lee V."/>
            <person name="Espinosa-Alvarez O."/>
            <person name="Ortiz P.A."/>
            <person name="Costa-Martins A.G."/>
            <person name="Teixeira M.M."/>
            <person name="Buck G.A."/>
        </authorList>
    </citation>
    <scope>NUCLEOTIDE SEQUENCE [LARGE SCALE GENOMIC DNA]</scope>
    <source>
        <strain evidence="1 2">025E</strain>
    </source>
</reference>
<evidence type="ECO:0000313" key="2">
    <source>
        <dbReference type="Proteomes" id="UP000284403"/>
    </source>
</evidence>
<dbReference type="Proteomes" id="UP000284403">
    <property type="component" value="Unassembled WGS sequence"/>
</dbReference>
<dbReference type="EMBL" id="MKKU01000078">
    <property type="protein sequence ID" value="RNF25658.1"/>
    <property type="molecule type" value="Genomic_DNA"/>
</dbReference>
<accession>A0A422Q6S7</accession>
<protein>
    <submittedName>
        <fullName evidence="1">Phosphatidylinositol-4-phosphate 5-kinase</fullName>
    </submittedName>
</protein>
<dbReference type="AlphaFoldDB" id="A0A422Q6S7"/>
<keyword evidence="2" id="KW-1185">Reference proteome</keyword>
<dbReference type="RefSeq" id="XP_029230864.1">
    <property type="nucleotide sequence ID" value="XM_029368975.1"/>
</dbReference>
<dbReference type="GeneID" id="40315650"/>
<evidence type="ECO:0000313" key="1">
    <source>
        <dbReference type="EMBL" id="RNF25658.1"/>
    </source>
</evidence>
<keyword evidence="1" id="KW-0418">Kinase</keyword>
<comment type="caution">
    <text evidence="1">The sequence shown here is derived from an EMBL/GenBank/DDBJ whole genome shotgun (WGS) entry which is preliminary data.</text>
</comment>